<dbReference type="EMBL" id="KN848662">
    <property type="protein sequence ID" value="KIR79897.1"/>
    <property type="molecule type" value="Genomic_DNA"/>
</dbReference>
<keyword evidence="2" id="KW-0812">Transmembrane</keyword>
<feature type="compositionally biased region" description="Low complexity" evidence="1">
    <location>
        <begin position="180"/>
        <end position="197"/>
    </location>
</feature>
<gene>
    <name evidence="4" type="ORF">I306_03060</name>
</gene>
<keyword evidence="2" id="KW-0472">Membrane</keyword>
<dbReference type="Proteomes" id="UP000054272">
    <property type="component" value="Unassembled WGS sequence"/>
</dbReference>
<proteinExistence type="predicted"/>
<evidence type="ECO:0000256" key="1">
    <source>
        <dbReference type="SAM" id="MobiDB-lite"/>
    </source>
</evidence>
<evidence type="ECO:0000313" key="4">
    <source>
        <dbReference type="EMBL" id="KIR79897.1"/>
    </source>
</evidence>
<feature type="chain" id="PRO_5046854504" evidence="3">
    <location>
        <begin position="26"/>
        <end position="306"/>
    </location>
</feature>
<name>A0ABR5BW66_9TREE</name>
<keyword evidence="2" id="KW-1133">Transmembrane helix</keyword>
<dbReference type="PANTHER" id="PTHR37487:SF2">
    <property type="entry name" value="EXPRESSED PROTEIN"/>
    <property type="match status" value="1"/>
</dbReference>
<feature type="transmembrane region" description="Helical" evidence="2">
    <location>
        <begin position="274"/>
        <end position="302"/>
    </location>
</feature>
<keyword evidence="3" id="KW-0732">Signal</keyword>
<dbReference type="PANTHER" id="PTHR37487">
    <property type="entry name" value="CHROMOSOME 1, WHOLE GENOME SHOTGUN SEQUENCE"/>
    <property type="match status" value="1"/>
</dbReference>
<keyword evidence="5" id="KW-1185">Reference proteome</keyword>
<sequence>MIFDKSSLIVALFLAIFDMADRAQAAPQPAGLVGDILAGSFNDGITVTANDVVQCGYANISWTGASPPVTVEIGQGGYYIGTTSIANITVEGDNHTEWMVTQQEGVDLIFQVVDASGKTGYVQNIKVGAGDSNCLENSASNSGLTASSGSTGSATTTASSAAISEAVGGTSETASVTSISASTDASDPVSPSPSADTTKSDEVSATSAVTSQIQAPAAASSSTSPTASAASSSADSSPTTSSDGNSASLAAANNDSTASGSSSSTSSSGAFPGMFVSGVSVIFAAVGTFAILASFPFFLFVARLVL</sequence>
<protein>
    <submittedName>
        <fullName evidence="4">Uncharacterized protein</fullName>
    </submittedName>
</protein>
<feature type="region of interest" description="Disordered" evidence="1">
    <location>
        <begin position="174"/>
        <end position="263"/>
    </location>
</feature>
<evidence type="ECO:0000256" key="2">
    <source>
        <dbReference type="SAM" id="Phobius"/>
    </source>
</evidence>
<feature type="compositionally biased region" description="Low complexity" evidence="1">
    <location>
        <begin position="215"/>
        <end position="263"/>
    </location>
</feature>
<evidence type="ECO:0000256" key="3">
    <source>
        <dbReference type="SAM" id="SignalP"/>
    </source>
</evidence>
<feature type="compositionally biased region" description="Polar residues" evidence="1">
    <location>
        <begin position="203"/>
        <end position="214"/>
    </location>
</feature>
<accession>A0ABR5BW66</accession>
<feature type="signal peptide" evidence="3">
    <location>
        <begin position="1"/>
        <end position="25"/>
    </location>
</feature>
<reference evidence="4 5" key="1">
    <citation type="submission" date="2015-01" db="EMBL/GenBank/DDBJ databases">
        <title>The Genome Sequence of Cryptococcus gattii EJB2.</title>
        <authorList>
            <consortium name="The Broad Institute Genomics Platform"/>
            <person name="Cuomo C."/>
            <person name="Litvintseva A."/>
            <person name="Chen Y."/>
            <person name="Heitman J."/>
            <person name="Sun S."/>
            <person name="Springer D."/>
            <person name="Dromer F."/>
            <person name="Young S."/>
            <person name="Zeng Q."/>
            <person name="Gargeya S."/>
            <person name="Abouelleil A."/>
            <person name="Alvarado L."/>
            <person name="Chapman S.B."/>
            <person name="Gainer-Dewar J."/>
            <person name="Goldberg J."/>
            <person name="Griggs A."/>
            <person name="Gujja S."/>
            <person name="Hansen M."/>
            <person name="Howarth C."/>
            <person name="Imamovic A."/>
            <person name="Larimer J."/>
            <person name="Murphy C."/>
            <person name="Naylor J."/>
            <person name="Pearson M."/>
            <person name="Priest M."/>
            <person name="Roberts A."/>
            <person name="Saif S."/>
            <person name="Shea T."/>
            <person name="Sykes S."/>
            <person name="Wortman J."/>
            <person name="Nusbaum C."/>
            <person name="Birren B."/>
        </authorList>
    </citation>
    <scope>NUCLEOTIDE SEQUENCE [LARGE SCALE GENOMIC DNA]</scope>
    <source>
        <strain evidence="4 5">EJB2</strain>
    </source>
</reference>
<organism evidence="4 5">
    <name type="scientific">Cryptococcus gattii EJB2</name>
    <dbReference type="NCBI Taxonomy" id="1296103"/>
    <lineage>
        <taxon>Eukaryota</taxon>
        <taxon>Fungi</taxon>
        <taxon>Dikarya</taxon>
        <taxon>Basidiomycota</taxon>
        <taxon>Agaricomycotina</taxon>
        <taxon>Tremellomycetes</taxon>
        <taxon>Tremellales</taxon>
        <taxon>Cryptococcaceae</taxon>
        <taxon>Cryptococcus</taxon>
        <taxon>Cryptococcus gattii species complex</taxon>
    </lineage>
</organism>
<evidence type="ECO:0000313" key="5">
    <source>
        <dbReference type="Proteomes" id="UP000054272"/>
    </source>
</evidence>